<keyword evidence="1" id="KW-0378">Hydrolase</keyword>
<reference evidence="5 6" key="1">
    <citation type="submission" date="2014-06" db="EMBL/GenBank/DDBJ databases">
        <authorList>
            <person name="Swart Estienne"/>
        </authorList>
    </citation>
    <scope>NUCLEOTIDE SEQUENCE [LARGE SCALE GENOMIC DNA]</scope>
    <source>
        <strain evidence="5 6">130c</strain>
    </source>
</reference>
<dbReference type="InterPro" id="IPR003595">
    <property type="entry name" value="Tyr_Pase_cat"/>
</dbReference>
<sequence>MFCCKSKKATRNKSQIGVMPVNYAHNRSQSVSLVDSPDSVKKNPMFSKQSPHFSQIEITKTKILKPNIFDEKTKLHCQFCGGKTCKHENWTRCPTPAIQGLHSNWINDNVIASQRLSDRLIHQFEIIKQFKEKGVTAVFNLQEPGEHPYCGDGINVKSGFSYHPELLMNSGIAFFNFFWKDLTNPTFERLLNSAQVMDYIIKGGGKCLVHCHAGQGRTALIIGAYLIISGTASDDKEAIKQTKKNRPKCFSKSYNIKYMKTFYDKFVDLKVLFPSQQQKQSLKEILVKQGLLFHGDERKYTKFIPKVVNQALQSIKDILKNSTVRKPDEQLNEYKQLMDKNNEFLNAQIQSIRQLVNKGDWNVISDHDDIQTLNYVVVCFIQGLNKHIVDQNVVDKMKGDLNKLDNYLLGFMTAIADLCQVLSQDISDLKQQQEIFKFYAELISQEQTQFYEPIQQALIEISKKKNQIYRLEEIKEAEDISPIKQQLLKDQITTGQTFYNNPPSGRSIDTNQQRNGPREEINSVNLAQSEKEDFTLEQRDAMREDPSIDTLQLSQKITPFHEDQIYRSQDGPLPGSTGQSSVKQLRQSQLLPDIHQKQQ</sequence>
<feature type="region of interest" description="Disordered" evidence="3">
    <location>
        <begin position="495"/>
        <end position="531"/>
    </location>
</feature>
<dbReference type="AlphaFoldDB" id="A0A078AY45"/>
<feature type="region of interest" description="Disordered" evidence="3">
    <location>
        <begin position="559"/>
        <end position="599"/>
    </location>
</feature>
<dbReference type="Pfam" id="PF00782">
    <property type="entry name" value="DSPc"/>
    <property type="match status" value="1"/>
</dbReference>
<evidence type="ECO:0000256" key="1">
    <source>
        <dbReference type="ARBA" id="ARBA00022801"/>
    </source>
</evidence>
<evidence type="ECO:0000313" key="6">
    <source>
        <dbReference type="Proteomes" id="UP000039865"/>
    </source>
</evidence>
<protein>
    <submittedName>
        <fullName evidence="5">Protein tyrosine phosphatase domain-containing protein 1</fullName>
    </submittedName>
</protein>
<feature type="domain" description="Tyrosine specific protein phosphatases" evidence="4">
    <location>
        <begin position="188"/>
        <end position="247"/>
    </location>
</feature>
<proteinExistence type="predicted"/>
<accession>A0A078AY45</accession>
<dbReference type="GO" id="GO:0004721">
    <property type="term" value="F:phosphoprotein phosphatase activity"/>
    <property type="evidence" value="ECO:0007669"/>
    <property type="project" value="UniProtKB-KW"/>
</dbReference>
<dbReference type="PANTHER" id="PTHR23339">
    <property type="entry name" value="TYROSINE SPECIFIC PROTEIN PHOSPHATASE AND DUAL SPECIFICITY PROTEIN PHOSPHATASE"/>
    <property type="match status" value="1"/>
</dbReference>
<organism evidence="5 6">
    <name type="scientific">Stylonychia lemnae</name>
    <name type="common">Ciliate</name>
    <dbReference type="NCBI Taxonomy" id="5949"/>
    <lineage>
        <taxon>Eukaryota</taxon>
        <taxon>Sar</taxon>
        <taxon>Alveolata</taxon>
        <taxon>Ciliophora</taxon>
        <taxon>Intramacronucleata</taxon>
        <taxon>Spirotrichea</taxon>
        <taxon>Stichotrichia</taxon>
        <taxon>Sporadotrichida</taxon>
        <taxon>Oxytrichidae</taxon>
        <taxon>Stylonychinae</taxon>
        <taxon>Stylonychia</taxon>
    </lineage>
</organism>
<dbReference type="PROSITE" id="PS50056">
    <property type="entry name" value="TYR_PHOSPHATASE_2"/>
    <property type="match status" value="1"/>
</dbReference>
<dbReference type="InterPro" id="IPR029021">
    <property type="entry name" value="Prot-tyrosine_phosphatase-like"/>
</dbReference>
<dbReference type="InterPro" id="IPR050561">
    <property type="entry name" value="PTP"/>
</dbReference>
<name>A0A078AY45_STYLE</name>
<dbReference type="InterPro" id="IPR000387">
    <property type="entry name" value="Tyr_Pase_dom"/>
</dbReference>
<dbReference type="SMART" id="SM00195">
    <property type="entry name" value="DSPc"/>
    <property type="match status" value="1"/>
</dbReference>
<dbReference type="InterPro" id="IPR000340">
    <property type="entry name" value="Dual-sp_phosphatase_cat-dom"/>
</dbReference>
<dbReference type="PROSITE" id="PS00383">
    <property type="entry name" value="TYR_PHOSPHATASE_1"/>
    <property type="match status" value="1"/>
</dbReference>
<gene>
    <name evidence="5" type="primary">Contig14919.g15906</name>
    <name evidence="5" type="ORF">STYLEM_16143</name>
</gene>
<dbReference type="Gene3D" id="3.90.190.10">
    <property type="entry name" value="Protein tyrosine phosphatase superfamily"/>
    <property type="match status" value="1"/>
</dbReference>
<dbReference type="Proteomes" id="UP000039865">
    <property type="component" value="Unassembled WGS sequence"/>
</dbReference>
<evidence type="ECO:0000259" key="4">
    <source>
        <dbReference type="PROSITE" id="PS50056"/>
    </source>
</evidence>
<keyword evidence="2" id="KW-0904">Protein phosphatase</keyword>
<dbReference type="SUPFAM" id="SSF52799">
    <property type="entry name" value="(Phosphotyrosine protein) phosphatases II"/>
    <property type="match status" value="1"/>
</dbReference>
<dbReference type="InterPro" id="IPR016130">
    <property type="entry name" value="Tyr_Pase_AS"/>
</dbReference>
<dbReference type="InterPro" id="IPR020422">
    <property type="entry name" value="TYR_PHOSPHATASE_DUAL_dom"/>
</dbReference>
<feature type="compositionally biased region" description="Polar residues" evidence="3">
    <location>
        <begin position="495"/>
        <end position="515"/>
    </location>
</feature>
<evidence type="ECO:0000313" key="5">
    <source>
        <dbReference type="EMBL" id="CDW87041.1"/>
    </source>
</evidence>
<evidence type="ECO:0000256" key="3">
    <source>
        <dbReference type="SAM" id="MobiDB-lite"/>
    </source>
</evidence>
<evidence type="ECO:0000256" key="2">
    <source>
        <dbReference type="ARBA" id="ARBA00022912"/>
    </source>
</evidence>
<dbReference type="EMBL" id="CCKQ01015236">
    <property type="protein sequence ID" value="CDW87041.1"/>
    <property type="molecule type" value="Genomic_DNA"/>
</dbReference>
<dbReference type="OrthoDB" id="2017893at2759"/>
<dbReference type="InParanoid" id="A0A078AY45"/>
<keyword evidence="6" id="KW-1185">Reference proteome</keyword>
<feature type="compositionally biased region" description="Polar residues" evidence="3">
    <location>
        <begin position="576"/>
        <end position="590"/>
    </location>
</feature>
<dbReference type="SMART" id="SM00404">
    <property type="entry name" value="PTPc_motif"/>
    <property type="match status" value="1"/>
</dbReference>